<organism evidence="1 2">
    <name type="scientific">Candidatus Doudnabacteria bacterium RIFCSPHIGHO2_01_52_17</name>
    <dbReference type="NCBI Taxonomy" id="1817820"/>
    <lineage>
        <taxon>Bacteria</taxon>
        <taxon>Candidatus Doudnaibacteriota</taxon>
    </lineage>
</organism>
<gene>
    <name evidence="1" type="ORF">A3K06_00650</name>
</gene>
<dbReference type="AlphaFoldDB" id="A0A1F5NG30"/>
<comment type="caution">
    <text evidence="1">The sequence shown here is derived from an EMBL/GenBank/DDBJ whole genome shotgun (WGS) entry which is preliminary data.</text>
</comment>
<proteinExistence type="predicted"/>
<accession>A0A1F5NG30</accession>
<evidence type="ECO:0000313" key="2">
    <source>
        <dbReference type="Proteomes" id="UP000176547"/>
    </source>
</evidence>
<sequence length="128" mass="14212">MRNPSPRHQKLVAALVEHFRTKLGYTIVNASVNGHAEPDKHGRHEPDIVAKDARGVLHLGEAKVGDDILSETAREQFLDFSSRIMTGSNIPVPFHIVVYKEDEPALMNRLNQLGLGGLVGNRITIWTL</sequence>
<evidence type="ECO:0000313" key="1">
    <source>
        <dbReference type="EMBL" id="OGE76617.1"/>
    </source>
</evidence>
<protein>
    <submittedName>
        <fullName evidence="1">Uncharacterized protein</fullName>
    </submittedName>
</protein>
<reference evidence="1 2" key="1">
    <citation type="journal article" date="2016" name="Nat. Commun.">
        <title>Thousands of microbial genomes shed light on interconnected biogeochemical processes in an aquifer system.</title>
        <authorList>
            <person name="Anantharaman K."/>
            <person name="Brown C.T."/>
            <person name="Hug L.A."/>
            <person name="Sharon I."/>
            <person name="Castelle C.J."/>
            <person name="Probst A.J."/>
            <person name="Thomas B.C."/>
            <person name="Singh A."/>
            <person name="Wilkins M.J."/>
            <person name="Karaoz U."/>
            <person name="Brodie E.L."/>
            <person name="Williams K.H."/>
            <person name="Hubbard S.S."/>
            <person name="Banfield J.F."/>
        </authorList>
    </citation>
    <scope>NUCLEOTIDE SEQUENCE [LARGE SCALE GENOMIC DNA]</scope>
</reference>
<dbReference type="EMBL" id="MFEG01000001">
    <property type="protein sequence ID" value="OGE76617.1"/>
    <property type="molecule type" value="Genomic_DNA"/>
</dbReference>
<name>A0A1F5NG30_9BACT</name>
<dbReference type="Proteomes" id="UP000176547">
    <property type="component" value="Unassembled WGS sequence"/>
</dbReference>